<dbReference type="RefSeq" id="WP_275816618.1">
    <property type="nucleotide sequence ID" value="NZ_BAAANM010000007.1"/>
</dbReference>
<evidence type="ECO:0000313" key="1">
    <source>
        <dbReference type="EMBL" id="MDF2258019.1"/>
    </source>
</evidence>
<reference evidence="1 2" key="1">
    <citation type="submission" date="2023-03" db="EMBL/GenBank/DDBJ databases">
        <title>Draft genome sequence of type strain Streptomyces ferralitis JCM 14344.</title>
        <authorList>
            <person name="Klaysubun C."/>
            <person name="Duangmal K."/>
        </authorList>
    </citation>
    <scope>NUCLEOTIDE SEQUENCE [LARGE SCALE GENOMIC DNA]</scope>
    <source>
        <strain evidence="1 2">JCM 14344</strain>
    </source>
</reference>
<dbReference type="EMBL" id="JARHTQ010000013">
    <property type="protein sequence ID" value="MDF2258019.1"/>
    <property type="molecule type" value="Genomic_DNA"/>
</dbReference>
<organism evidence="1 2">
    <name type="scientific">Streptantibioticus ferralitis</name>
    <dbReference type="NCBI Taxonomy" id="236510"/>
    <lineage>
        <taxon>Bacteria</taxon>
        <taxon>Bacillati</taxon>
        <taxon>Actinomycetota</taxon>
        <taxon>Actinomycetes</taxon>
        <taxon>Kitasatosporales</taxon>
        <taxon>Streptomycetaceae</taxon>
        <taxon>Streptantibioticus</taxon>
    </lineage>
</organism>
<name>A0ABT5Z2F2_9ACTN</name>
<accession>A0ABT5Z2F2</accession>
<gene>
    <name evidence="1" type="ORF">P2L57_20530</name>
</gene>
<dbReference type="Proteomes" id="UP001220022">
    <property type="component" value="Unassembled WGS sequence"/>
</dbReference>
<proteinExistence type="predicted"/>
<keyword evidence="2" id="KW-1185">Reference proteome</keyword>
<comment type="caution">
    <text evidence="1">The sequence shown here is derived from an EMBL/GenBank/DDBJ whole genome shotgun (WGS) entry which is preliminary data.</text>
</comment>
<protein>
    <submittedName>
        <fullName evidence="1">Uncharacterized protein</fullName>
    </submittedName>
</protein>
<evidence type="ECO:0000313" key="2">
    <source>
        <dbReference type="Proteomes" id="UP001220022"/>
    </source>
</evidence>
<sequence length="59" mass="6955">MPAAYEAAREEHRYWRPGRIERPRRPARWCDGFTLVADLVTEDTTVVPHDLPPQEPERI</sequence>